<dbReference type="AlphaFoldDB" id="A0A3B1BUN1"/>
<feature type="domain" description="DUF2062" evidence="2">
    <location>
        <begin position="24"/>
        <end position="164"/>
    </location>
</feature>
<dbReference type="InterPro" id="IPR018639">
    <property type="entry name" value="DUF2062"/>
</dbReference>
<feature type="transmembrane region" description="Helical" evidence="1">
    <location>
        <begin position="78"/>
        <end position="97"/>
    </location>
</feature>
<gene>
    <name evidence="3" type="ORF">MNBD_GAMMA24-2299</name>
</gene>
<dbReference type="EMBL" id="UOFZ01000175">
    <property type="protein sequence ID" value="VAX14460.1"/>
    <property type="molecule type" value="Genomic_DNA"/>
</dbReference>
<feature type="transmembrane region" description="Helical" evidence="1">
    <location>
        <begin position="104"/>
        <end position="123"/>
    </location>
</feature>
<dbReference type="PANTHER" id="PTHR40547:SF1">
    <property type="entry name" value="SLL0298 PROTEIN"/>
    <property type="match status" value="1"/>
</dbReference>
<reference evidence="3" key="1">
    <citation type="submission" date="2018-06" db="EMBL/GenBank/DDBJ databases">
        <authorList>
            <person name="Zhirakovskaya E."/>
        </authorList>
    </citation>
    <scope>NUCLEOTIDE SEQUENCE</scope>
</reference>
<evidence type="ECO:0000256" key="1">
    <source>
        <dbReference type="SAM" id="Phobius"/>
    </source>
</evidence>
<keyword evidence="1" id="KW-0812">Transmembrane</keyword>
<evidence type="ECO:0000259" key="2">
    <source>
        <dbReference type="Pfam" id="PF09835"/>
    </source>
</evidence>
<dbReference type="PANTHER" id="PTHR40547">
    <property type="entry name" value="SLL0298 PROTEIN"/>
    <property type="match status" value="1"/>
</dbReference>
<name>A0A3B1BUN1_9ZZZZ</name>
<evidence type="ECO:0000313" key="3">
    <source>
        <dbReference type="EMBL" id="VAX14460.1"/>
    </source>
</evidence>
<protein>
    <recommendedName>
        <fullName evidence="2">DUF2062 domain-containing protein</fullName>
    </recommendedName>
</protein>
<keyword evidence="1" id="KW-0472">Membrane</keyword>
<accession>A0A3B1BUN1</accession>
<proteinExistence type="predicted"/>
<feature type="transmembrane region" description="Helical" evidence="1">
    <location>
        <begin position="129"/>
        <end position="156"/>
    </location>
</feature>
<dbReference type="Pfam" id="PF09835">
    <property type="entry name" value="DUF2062"/>
    <property type="match status" value="1"/>
</dbReference>
<keyword evidence="1" id="KW-1133">Transmembrane helix</keyword>
<feature type="transmembrane region" description="Helical" evidence="1">
    <location>
        <begin position="46"/>
        <end position="72"/>
    </location>
</feature>
<sequence>MPKKFIKRYLPDHNKIRNNPQLNRFFGTLLHDPNLLHLNRRSVSGAFMVGLFMAFVPVPFQMFLAAAGAIAFRTNLPIAVGLVWVSNPVTMPPLFYFCYKIGTLILQTPAHHIEFVLSVNWLMTELATIWQPFLLGCFVVGSLSGLIGAATVRLLWRLHVIRHMKQRRLRMKKI</sequence>
<organism evidence="3">
    <name type="scientific">hydrothermal vent metagenome</name>
    <dbReference type="NCBI Taxonomy" id="652676"/>
    <lineage>
        <taxon>unclassified sequences</taxon>
        <taxon>metagenomes</taxon>
        <taxon>ecological metagenomes</taxon>
    </lineage>
</organism>